<evidence type="ECO:0000256" key="5">
    <source>
        <dbReference type="RuleBase" id="RU003355"/>
    </source>
</evidence>
<reference evidence="9 10" key="1">
    <citation type="submission" date="2019-10" db="EMBL/GenBank/DDBJ databases">
        <authorList>
            <person name="Palmer J.M."/>
        </authorList>
    </citation>
    <scope>NUCLEOTIDE SEQUENCE [LARGE SCALE GENOMIC DNA]</scope>
    <source>
        <strain evidence="9 10">TWF506</strain>
    </source>
</reference>
<dbReference type="InterPro" id="IPR015500">
    <property type="entry name" value="Peptidase_S8_subtilisin-rel"/>
</dbReference>
<dbReference type="Pfam" id="PF00082">
    <property type="entry name" value="Peptidase_S8"/>
    <property type="match status" value="1"/>
</dbReference>
<dbReference type="EMBL" id="JAVHJM010000015">
    <property type="protein sequence ID" value="KAK6497301.1"/>
    <property type="molecule type" value="Genomic_DNA"/>
</dbReference>
<accession>A0AAN8RI51</accession>
<dbReference type="Gene3D" id="3.40.50.200">
    <property type="entry name" value="Peptidase S8/S53 domain"/>
    <property type="match status" value="1"/>
</dbReference>
<dbReference type="PROSITE" id="PS00136">
    <property type="entry name" value="SUBTILASE_ASP"/>
    <property type="match status" value="1"/>
</dbReference>
<dbReference type="AlphaFoldDB" id="A0AAN8RI51"/>
<sequence>MHSKLLLVVPFVLAGVECLSEYTSKGAQQPKTPSNWSLGLPNPFGSLFRREEPGSQVDYWVFNLHDGHSKDKDLDDIRKYIQAEVGSDRKKTKEKWAIGVYGGVMWFYLKCDKRTAEHIVKQWAKTVKSFSSVEAKIKECEESLPIDPAMEALVAKINEKMKSNSTDVDTGNKDPELHKRSYLLKVDGQRPETCMVSKHPNAGELAPNSPCTYETNSSQGRGVIVYVVDSGFDIRHTDFKDTNWAKDDEHIFIDEDDSMENFRSMKFIEPNQMERPYHGTLVLSKLLGAKNGIAKLVTPVLVKYTSARGKHWPAWYVECLGEVLRRIEDHMKKNSGAGPIAQGSGQYLILSNLVLPLEPGTEERKALDEFFKRLRSLNNVAYISAAGNGNHQPEGKNRRPNPWKQQYRLDPILKSTVPQAYGYDEANKNLIVVGGTDHSGRILFQTAPFVHVSAPAEDIELAVGQVGLFRGTGYELAHGTSVSAPSVAGVLATFISAYGDTVLEAKDRLYRLAYPRADIAAMSETRRKLYPPVVFNGFGKDPNEDEGQGQAGGCSVIQRRIVRRANGTTDDIFEDDSCPTPSPKNATQEQPLGKYNTELNATFCKVCKETGGEVPIDGIIWIPEDCPCR</sequence>
<evidence type="ECO:0000256" key="1">
    <source>
        <dbReference type="ARBA" id="ARBA00011073"/>
    </source>
</evidence>
<feature type="region of interest" description="Disordered" evidence="6">
    <location>
        <begin position="570"/>
        <end position="592"/>
    </location>
</feature>
<dbReference type="PRINTS" id="PR00723">
    <property type="entry name" value="SUBTILISIN"/>
</dbReference>
<organism evidence="9 10">
    <name type="scientific">Arthrobotrys conoides</name>
    <dbReference type="NCBI Taxonomy" id="74498"/>
    <lineage>
        <taxon>Eukaryota</taxon>
        <taxon>Fungi</taxon>
        <taxon>Dikarya</taxon>
        <taxon>Ascomycota</taxon>
        <taxon>Pezizomycotina</taxon>
        <taxon>Orbiliomycetes</taxon>
        <taxon>Orbiliales</taxon>
        <taxon>Orbiliaceae</taxon>
        <taxon>Arthrobotrys</taxon>
    </lineage>
</organism>
<dbReference type="InterPro" id="IPR023828">
    <property type="entry name" value="Peptidase_S8_Ser-AS"/>
</dbReference>
<evidence type="ECO:0000313" key="10">
    <source>
        <dbReference type="Proteomes" id="UP001307849"/>
    </source>
</evidence>
<feature type="signal peptide" evidence="7">
    <location>
        <begin position="1"/>
        <end position="18"/>
    </location>
</feature>
<evidence type="ECO:0000259" key="8">
    <source>
        <dbReference type="Pfam" id="PF00082"/>
    </source>
</evidence>
<evidence type="ECO:0000313" key="9">
    <source>
        <dbReference type="EMBL" id="KAK6497301.1"/>
    </source>
</evidence>
<evidence type="ECO:0000256" key="7">
    <source>
        <dbReference type="SAM" id="SignalP"/>
    </source>
</evidence>
<name>A0AAN8RI51_9PEZI</name>
<evidence type="ECO:0000256" key="6">
    <source>
        <dbReference type="SAM" id="MobiDB-lite"/>
    </source>
</evidence>
<dbReference type="GO" id="GO:0004252">
    <property type="term" value="F:serine-type endopeptidase activity"/>
    <property type="evidence" value="ECO:0007669"/>
    <property type="project" value="InterPro"/>
</dbReference>
<evidence type="ECO:0000256" key="4">
    <source>
        <dbReference type="ARBA" id="ARBA00022825"/>
    </source>
</evidence>
<dbReference type="PANTHER" id="PTHR43806:SF11">
    <property type="entry name" value="CEREVISIN-RELATED"/>
    <property type="match status" value="1"/>
</dbReference>
<evidence type="ECO:0000256" key="3">
    <source>
        <dbReference type="ARBA" id="ARBA00022801"/>
    </source>
</evidence>
<keyword evidence="7" id="KW-0732">Signal</keyword>
<comment type="caution">
    <text evidence="9">The sequence shown here is derived from an EMBL/GenBank/DDBJ whole genome shotgun (WGS) entry which is preliminary data.</text>
</comment>
<dbReference type="InterPro" id="IPR050131">
    <property type="entry name" value="Peptidase_S8_subtilisin-like"/>
</dbReference>
<keyword evidence="3 5" id="KW-0378">Hydrolase</keyword>
<dbReference type="GO" id="GO:0006508">
    <property type="term" value="P:proteolysis"/>
    <property type="evidence" value="ECO:0007669"/>
    <property type="project" value="UniProtKB-KW"/>
</dbReference>
<protein>
    <recommendedName>
        <fullName evidence="8">Peptidase S8/S53 domain-containing protein</fullName>
    </recommendedName>
</protein>
<dbReference type="Proteomes" id="UP001307849">
    <property type="component" value="Unassembled WGS sequence"/>
</dbReference>
<comment type="similarity">
    <text evidence="1 5">Belongs to the peptidase S8 family.</text>
</comment>
<keyword evidence="10" id="KW-1185">Reference proteome</keyword>
<dbReference type="InterPro" id="IPR023827">
    <property type="entry name" value="Peptidase_S8_Asp-AS"/>
</dbReference>
<feature type="chain" id="PRO_5042916359" description="Peptidase S8/S53 domain-containing protein" evidence="7">
    <location>
        <begin position="19"/>
        <end position="629"/>
    </location>
</feature>
<evidence type="ECO:0000256" key="2">
    <source>
        <dbReference type="ARBA" id="ARBA00022670"/>
    </source>
</evidence>
<keyword evidence="2 5" id="KW-0645">Protease</keyword>
<dbReference type="PROSITE" id="PS00138">
    <property type="entry name" value="SUBTILASE_SER"/>
    <property type="match status" value="1"/>
</dbReference>
<dbReference type="PANTHER" id="PTHR43806">
    <property type="entry name" value="PEPTIDASE S8"/>
    <property type="match status" value="1"/>
</dbReference>
<feature type="domain" description="Peptidase S8/S53" evidence="8">
    <location>
        <begin position="220"/>
        <end position="500"/>
    </location>
</feature>
<keyword evidence="4 5" id="KW-0720">Serine protease</keyword>
<dbReference type="InterPro" id="IPR000209">
    <property type="entry name" value="Peptidase_S8/S53_dom"/>
</dbReference>
<proteinExistence type="inferred from homology"/>
<gene>
    <name evidence="9" type="ORF">TWF506_004774</name>
</gene>
<dbReference type="InterPro" id="IPR036852">
    <property type="entry name" value="Peptidase_S8/S53_dom_sf"/>
</dbReference>
<dbReference type="SUPFAM" id="SSF52743">
    <property type="entry name" value="Subtilisin-like"/>
    <property type="match status" value="1"/>
</dbReference>